<sequence>MQTWGIVATVKADAPTILRFVAYHLELGAHRIFIYLDAPCPEAQEALRAHPRCRAVLCDEGYWNRHNNGTRPAMHQPRQTINATRAYNRADGEVDWLMHMDVDEFLVAEGNVASCLSALPSNIKCARARPMELLAGGDPQTGAAFKTFIPAGKEREQIVSVLYPTFGQHLKGGFLSHIAGKIFVRTGVKGLKFRIHNAFLAGETNPDHFEMSNIRLAHFHATNWETWLAHFNYRLAQGSYRADLGPARSRERGGITTHELFTAIRDEEGEAGLAAFFDEVCADTPALRGRLKAVGHLHCASFPFDTSLTKHFPDFAII</sequence>
<evidence type="ECO:0000313" key="2">
    <source>
        <dbReference type="Proteomes" id="UP000284407"/>
    </source>
</evidence>
<dbReference type="Pfam" id="PF13704">
    <property type="entry name" value="Glyco_tranf_2_4"/>
    <property type="match status" value="1"/>
</dbReference>
<dbReference type="GO" id="GO:0016740">
    <property type="term" value="F:transferase activity"/>
    <property type="evidence" value="ECO:0007669"/>
    <property type="project" value="UniProtKB-KW"/>
</dbReference>
<protein>
    <submittedName>
        <fullName evidence="1">Glycosyl transferase family 2</fullName>
    </submittedName>
</protein>
<dbReference type="OrthoDB" id="7203640at2"/>
<keyword evidence="2" id="KW-1185">Reference proteome</keyword>
<dbReference type="AlphaFoldDB" id="A0A420DN05"/>
<dbReference type="EMBL" id="RAQK01000001">
    <property type="protein sequence ID" value="RKE95664.1"/>
    <property type="molecule type" value="Genomic_DNA"/>
</dbReference>
<name>A0A420DN05_9RHOB</name>
<dbReference type="STRING" id="1443111.Z949_2158"/>
<keyword evidence="1" id="KW-0808">Transferase</keyword>
<organism evidence="1 2">
    <name type="scientific">Sulfitobacter guttiformis</name>
    <dbReference type="NCBI Taxonomy" id="74349"/>
    <lineage>
        <taxon>Bacteria</taxon>
        <taxon>Pseudomonadati</taxon>
        <taxon>Pseudomonadota</taxon>
        <taxon>Alphaproteobacteria</taxon>
        <taxon>Rhodobacterales</taxon>
        <taxon>Roseobacteraceae</taxon>
        <taxon>Sulfitobacter</taxon>
    </lineage>
</organism>
<dbReference type="Proteomes" id="UP000284407">
    <property type="component" value="Unassembled WGS sequence"/>
</dbReference>
<comment type="caution">
    <text evidence="1">The sequence shown here is derived from an EMBL/GenBank/DDBJ whole genome shotgun (WGS) entry which is preliminary data.</text>
</comment>
<gene>
    <name evidence="1" type="ORF">C8N30_0201</name>
</gene>
<dbReference type="RefSeq" id="WP_025062622.1">
    <property type="nucleotide sequence ID" value="NZ_RAQK01000001.1"/>
</dbReference>
<proteinExistence type="predicted"/>
<evidence type="ECO:0000313" key="1">
    <source>
        <dbReference type="EMBL" id="RKE95664.1"/>
    </source>
</evidence>
<reference evidence="1 2" key="1">
    <citation type="submission" date="2018-09" db="EMBL/GenBank/DDBJ databases">
        <title>Genomic Encyclopedia of Archaeal and Bacterial Type Strains, Phase II (KMG-II): from individual species to whole genera.</title>
        <authorList>
            <person name="Goeker M."/>
        </authorList>
    </citation>
    <scope>NUCLEOTIDE SEQUENCE [LARGE SCALE GENOMIC DNA]</scope>
    <source>
        <strain evidence="1 2">DSM 11458</strain>
    </source>
</reference>
<accession>A0A420DN05</accession>